<gene>
    <name evidence="3" type="ORF">NAV_LOCUS888</name>
</gene>
<feature type="chain" id="PRO_5019858168" description="Pepsin inhibitor-3-like repeated domain-containing protein" evidence="1">
    <location>
        <begin position="25"/>
        <end position="174"/>
    </location>
</feature>
<name>A0A498SA28_ACAVI</name>
<evidence type="ECO:0000313" key="3">
    <source>
        <dbReference type="EMBL" id="VBB26058.1"/>
    </source>
</evidence>
<dbReference type="Gene3D" id="3.30.1120.50">
    <property type="entry name" value="Pepsin inhibitor-3"/>
    <property type="match status" value="1"/>
</dbReference>
<feature type="domain" description="Pepsin inhibitor-3-like repeated" evidence="2">
    <location>
        <begin position="40"/>
        <end position="83"/>
    </location>
</feature>
<dbReference type="InterPro" id="IPR010480">
    <property type="entry name" value="Pepsin-I3"/>
</dbReference>
<organism evidence="3 4">
    <name type="scientific">Acanthocheilonema viteae</name>
    <name type="common">Filarial nematode worm</name>
    <name type="synonym">Dipetalonema viteae</name>
    <dbReference type="NCBI Taxonomy" id="6277"/>
    <lineage>
        <taxon>Eukaryota</taxon>
        <taxon>Metazoa</taxon>
        <taxon>Ecdysozoa</taxon>
        <taxon>Nematoda</taxon>
        <taxon>Chromadorea</taxon>
        <taxon>Rhabditida</taxon>
        <taxon>Spirurina</taxon>
        <taxon>Spiruromorpha</taxon>
        <taxon>Filarioidea</taxon>
        <taxon>Onchocercidae</taxon>
        <taxon>Acanthocheilonema</taxon>
    </lineage>
</organism>
<feature type="signal peptide" evidence="1">
    <location>
        <begin position="1"/>
        <end position="24"/>
    </location>
</feature>
<accession>A0A498SA28</accession>
<keyword evidence="4" id="KW-1185">Reference proteome</keyword>
<dbReference type="Pfam" id="PF06394">
    <property type="entry name" value="Pepsin-I3"/>
    <property type="match status" value="1"/>
</dbReference>
<dbReference type="AlphaFoldDB" id="A0A498SA28"/>
<protein>
    <recommendedName>
        <fullName evidence="2">Pepsin inhibitor-3-like repeated domain-containing protein</fullName>
    </recommendedName>
</protein>
<evidence type="ECO:0000256" key="1">
    <source>
        <dbReference type="SAM" id="SignalP"/>
    </source>
</evidence>
<proteinExistence type="predicted"/>
<dbReference type="InterPro" id="IPR038412">
    <property type="entry name" value="Pepsin-I3_sf"/>
</dbReference>
<reference evidence="3 4" key="1">
    <citation type="submission" date="2018-08" db="EMBL/GenBank/DDBJ databases">
        <authorList>
            <person name="Laetsch R D."/>
            <person name="Stevens L."/>
            <person name="Kumar S."/>
            <person name="Blaxter L. M."/>
        </authorList>
    </citation>
    <scope>NUCLEOTIDE SEQUENCE [LARGE SCALE GENOMIC DNA]</scope>
</reference>
<evidence type="ECO:0000259" key="2">
    <source>
        <dbReference type="Pfam" id="PF06394"/>
    </source>
</evidence>
<dbReference type="Proteomes" id="UP000276991">
    <property type="component" value="Unassembled WGS sequence"/>
</dbReference>
<dbReference type="OrthoDB" id="5797527at2759"/>
<dbReference type="EMBL" id="UPTC01000065">
    <property type="protein sequence ID" value="VBB26058.1"/>
    <property type="molecule type" value="Genomic_DNA"/>
</dbReference>
<keyword evidence="1" id="KW-0732">Signal</keyword>
<evidence type="ECO:0000313" key="4">
    <source>
        <dbReference type="Proteomes" id="UP000276991"/>
    </source>
</evidence>
<sequence length="174" mass="19957">MGIFARNSVTWLIIVSFDLSATLPASMPSSLTVIANGLVCTIVDGKIYVNNVYKTNATMENIEEVKTYNEKMREWTKSLHDTISINFFFKYTSNRFLQTMKKMINDMFGDHGAFWRHLHGSFWEAVNAYGPDSDLMNPALVPIEQRKQQKKAILNLPELLPYPDPPSFCDHNME</sequence>